<dbReference type="InterPro" id="IPR001148">
    <property type="entry name" value="CA_dom"/>
</dbReference>
<keyword evidence="6" id="KW-0732">Signal</keyword>
<dbReference type="CDD" id="cd03124">
    <property type="entry name" value="alpha_CA_prokaryotic_like"/>
    <property type="match status" value="1"/>
</dbReference>
<dbReference type="InterPro" id="IPR041891">
    <property type="entry name" value="Alpha_CA_prokaryot-like"/>
</dbReference>
<accession>A0A834GHA1</accession>
<feature type="signal peptide" evidence="6">
    <location>
        <begin position="1"/>
        <end position="21"/>
    </location>
</feature>
<keyword evidence="5 6" id="KW-0456">Lyase</keyword>
<feature type="chain" id="PRO_5033109007" description="Carbonic anhydrase" evidence="6">
    <location>
        <begin position="22"/>
        <end position="266"/>
    </location>
</feature>
<dbReference type="PROSITE" id="PS51144">
    <property type="entry name" value="ALPHA_CA_2"/>
    <property type="match status" value="1"/>
</dbReference>
<comment type="function">
    <text evidence="6">Reversible hydration of carbon dioxide.</text>
</comment>
<dbReference type="PROSITE" id="PS00162">
    <property type="entry name" value="ALPHA_CA_1"/>
    <property type="match status" value="1"/>
</dbReference>
<dbReference type="GO" id="GO:0004089">
    <property type="term" value="F:carbonate dehydratase activity"/>
    <property type="evidence" value="ECO:0007669"/>
    <property type="project" value="UniProtKB-UniRule"/>
</dbReference>
<gene>
    <name evidence="8" type="ORF">RHSIM_Rhsim09G0014200</name>
</gene>
<evidence type="ECO:0000256" key="4">
    <source>
        <dbReference type="ARBA" id="ARBA00022833"/>
    </source>
</evidence>
<comment type="catalytic activity">
    <reaction evidence="6">
        <text>hydrogencarbonate + H(+) = CO2 + H2O</text>
        <dbReference type="Rhea" id="RHEA:10748"/>
        <dbReference type="ChEBI" id="CHEBI:15377"/>
        <dbReference type="ChEBI" id="CHEBI:15378"/>
        <dbReference type="ChEBI" id="CHEBI:16526"/>
        <dbReference type="ChEBI" id="CHEBI:17544"/>
        <dbReference type="EC" id="4.2.1.1"/>
    </reaction>
</comment>
<sequence>MASRVAFFVIGLSLIFIHADADASSKAKFSYSDETGPALWGGVSSDYTTCKTGKSQSPIDIVTDKAVLNKKLKPLKREYTPTNATLINHGYSLEMKFTNAGPLILDGKNYTLSQMHWHAPSEHTINGASYDAELHLVHQASDGSLAVIAILYKTGGTDPILAKVQSKLDELAKEKCGDDEESQIAVGTFDAWKLRRNTRKYYRYVGSLTTPPCSENVIFHVFPKARSISKAQVEALKAPLQSTSKSNNRPVQPLNGRTVELFDELG</sequence>
<dbReference type="AlphaFoldDB" id="A0A834GHA1"/>
<dbReference type="PANTHER" id="PTHR18952:SF236">
    <property type="entry name" value="ALPHA CARBONIC ANHYDRASE 1, CHLOROPLASTIC"/>
    <property type="match status" value="1"/>
</dbReference>
<dbReference type="GO" id="GO:0008270">
    <property type="term" value="F:zinc ion binding"/>
    <property type="evidence" value="ECO:0007669"/>
    <property type="project" value="UniProtKB-UniRule"/>
</dbReference>
<evidence type="ECO:0000256" key="3">
    <source>
        <dbReference type="ARBA" id="ARBA00022723"/>
    </source>
</evidence>
<dbReference type="Proteomes" id="UP000626092">
    <property type="component" value="Unassembled WGS sequence"/>
</dbReference>
<dbReference type="OrthoDB" id="429145at2759"/>
<keyword evidence="9" id="KW-1185">Reference proteome</keyword>
<evidence type="ECO:0000313" key="8">
    <source>
        <dbReference type="EMBL" id="KAF7132057.1"/>
    </source>
</evidence>
<keyword evidence="3 6" id="KW-0479">Metal-binding</keyword>
<organism evidence="8 9">
    <name type="scientific">Rhododendron simsii</name>
    <name type="common">Sims's rhododendron</name>
    <dbReference type="NCBI Taxonomy" id="118357"/>
    <lineage>
        <taxon>Eukaryota</taxon>
        <taxon>Viridiplantae</taxon>
        <taxon>Streptophyta</taxon>
        <taxon>Embryophyta</taxon>
        <taxon>Tracheophyta</taxon>
        <taxon>Spermatophyta</taxon>
        <taxon>Magnoliopsida</taxon>
        <taxon>eudicotyledons</taxon>
        <taxon>Gunneridae</taxon>
        <taxon>Pentapetalae</taxon>
        <taxon>asterids</taxon>
        <taxon>Ericales</taxon>
        <taxon>Ericaceae</taxon>
        <taxon>Ericoideae</taxon>
        <taxon>Rhodoreae</taxon>
        <taxon>Rhododendron</taxon>
    </lineage>
</organism>
<comment type="cofactor">
    <cofactor evidence="1 6">
        <name>Zn(2+)</name>
        <dbReference type="ChEBI" id="CHEBI:29105"/>
    </cofactor>
</comment>
<evidence type="ECO:0000256" key="1">
    <source>
        <dbReference type="ARBA" id="ARBA00001947"/>
    </source>
</evidence>
<protein>
    <recommendedName>
        <fullName evidence="2 6">Carbonic anhydrase</fullName>
        <ecNumber evidence="2 6">4.2.1.1</ecNumber>
    </recommendedName>
</protein>
<dbReference type="EC" id="4.2.1.1" evidence="2 6"/>
<comment type="caution">
    <text evidence="8">The sequence shown here is derived from an EMBL/GenBank/DDBJ whole genome shotgun (WGS) entry which is preliminary data.</text>
</comment>
<name>A0A834GHA1_RHOSS</name>
<dbReference type="Pfam" id="PF00194">
    <property type="entry name" value="Carb_anhydrase"/>
    <property type="match status" value="1"/>
</dbReference>
<evidence type="ECO:0000256" key="2">
    <source>
        <dbReference type="ARBA" id="ARBA00012925"/>
    </source>
</evidence>
<dbReference type="SUPFAM" id="SSF51069">
    <property type="entry name" value="Carbonic anhydrase"/>
    <property type="match status" value="1"/>
</dbReference>
<dbReference type="GO" id="GO:0006730">
    <property type="term" value="P:one-carbon metabolic process"/>
    <property type="evidence" value="ECO:0007669"/>
    <property type="project" value="TreeGrafter"/>
</dbReference>
<keyword evidence="4 6" id="KW-0862">Zinc</keyword>
<proteinExistence type="inferred from homology"/>
<feature type="domain" description="Alpha-carbonic anhydrase" evidence="7">
    <location>
        <begin position="27"/>
        <end position="263"/>
    </location>
</feature>
<comment type="similarity">
    <text evidence="6">Belongs to the alpha-carbonic anhydrase family.</text>
</comment>
<dbReference type="InterPro" id="IPR023561">
    <property type="entry name" value="Carbonic_anhydrase_a-class"/>
</dbReference>
<dbReference type="Gene3D" id="3.10.200.10">
    <property type="entry name" value="Alpha carbonic anhydrase"/>
    <property type="match status" value="1"/>
</dbReference>
<dbReference type="PANTHER" id="PTHR18952">
    <property type="entry name" value="CARBONIC ANHYDRASE"/>
    <property type="match status" value="1"/>
</dbReference>
<dbReference type="InterPro" id="IPR018338">
    <property type="entry name" value="Carbonic_anhydrase_a-class_CS"/>
</dbReference>
<evidence type="ECO:0000259" key="7">
    <source>
        <dbReference type="PROSITE" id="PS51144"/>
    </source>
</evidence>
<evidence type="ECO:0000313" key="9">
    <source>
        <dbReference type="Proteomes" id="UP000626092"/>
    </source>
</evidence>
<reference evidence="8" key="1">
    <citation type="submission" date="2019-11" db="EMBL/GenBank/DDBJ databases">
        <authorList>
            <person name="Liu Y."/>
            <person name="Hou J."/>
            <person name="Li T.-Q."/>
            <person name="Guan C.-H."/>
            <person name="Wu X."/>
            <person name="Wu H.-Z."/>
            <person name="Ling F."/>
            <person name="Zhang R."/>
            <person name="Shi X.-G."/>
            <person name="Ren J.-P."/>
            <person name="Chen E.-F."/>
            <person name="Sun J.-M."/>
        </authorList>
    </citation>
    <scope>NUCLEOTIDE SEQUENCE</scope>
    <source>
        <strain evidence="8">Adult_tree_wgs_1</strain>
        <tissue evidence="8">Leaves</tissue>
    </source>
</reference>
<evidence type="ECO:0000256" key="5">
    <source>
        <dbReference type="ARBA" id="ARBA00023239"/>
    </source>
</evidence>
<dbReference type="InterPro" id="IPR036398">
    <property type="entry name" value="CA_dom_sf"/>
</dbReference>
<evidence type="ECO:0000256" key="6">
    <source>
        <dbReference type="RuleBase" id="RU367011"/>
    </source>
</evidence>
<dbReference type="EMBL" id="WJXA01000009">
    <property type="protein sequence ID" value="KAF7132057.1"/>
    <property type="molecule type" value="Genomic_DNA"/>
</dbReference>
<dbReference type="SMART" id="SM01057">
    <property type="entry name" value="Carb_anhydrase"/>
    <property type="match status" value="1"/>
</dbReference>